<evidence type="ECO:0000256" key="1">
    <source>
        <dbReference type="ARBA" id="ARBA00006382"/>
    </source>
</evidence>
<dbReference type="Gene3D" id="1.10.287.140">
    <property type="match status" value="1"/>
</dbReference>
<dbReference type="EC" id="1.4.1.3" evidence="2"/>
<gene>
    <name evidence="8" type="ORF">NTJ_10612</name>
</gene>
<dbReference type="Gene3D" id="3.40.50.10860">
    <property type="entry name" value="Leucine Dehydrogenase, chain A, domain 1"/>
    <property type="match status" value="1"/>
</dbReference>
<dbReference type="Gene3D" id="3.40.50.720">
    <property type="entry name" value="NAD(P)-binding Rossmann-like Domain"/>
    <property type="match status" value="1"/>
</dbReference>
<dbReference type="PANTHER" id="PTHR11606">
    <property type="entry name" value="GLUTAMATE DEHYDROGENASE"/>
    <property type="match status" value="1"/>
</dbReference>
<proteinExistence type="inferred from homology"/>
<reference evidence="8 9" key="1">
    <citation type="submission" date="2023-09" db="EMBL/GenBank/DDBJ databases">
        <title>Nesidiocoris tenuis whole genome shotgun sequence.</title>
        <authorList>
            <person name="Shibata T."/>
            <person name="Shimoda M."/>
            <person name="Kobayashi T."/>
            <person name="Uehara T."/>
        </authorList>
    </citation>
    <scope>NUCLEOTIDE SEQUENCE [LARGE SCALE GENOMIC DNA]</scope>
    <source>
        <strain evidence="8 9">Japan</strain>
    </source>
</reference>
<name>A0ABN7B053_9HEMI</name>
<evidence type="ECO:0000256" key="2">
    <source>
        <dbReference type="ARBA" id="ARBA00012889"/>
    </source>
</evidence>
<dbReference type="SUPFAM" id="SSF51735">
    <property type="entry name" value="NAD(P)-binding Rossmann-fold domains"/>
    <property type="match status" value="1"/>
</dbReference>
<dbReference type="Pfam" id="PF02812">
    <property type="entry name" value="ELFV_dehydrog_N"/>
    <property type="match status" value="1"/>
</dbReference>
<evidence type="ECO:0000313" key="9">
    <source>
        <dbReference type="Proteomes" id="UP001307889"/>
    </source>
</evidence>
<dbReference type="InterPro" id="IPR033524">
    <property type="entry name" value="Glu/Leu/Phe/Val_DH_AS"/>
</dbReference>
<keyword evidence="9" id="KW-1185">Reference proteome</keyword>
<comment type="catalytic activity">
    <reaction evidence="5">
        <text>L-glutamate + NADP(+) + H2O = 2-oxoglutarate + NH4(+) + NADPH + H(+)</text>
        <dbReference type="Rhea" id="RHEA:11612"/>
        <dbReference type="ChEBI" id="CHEBI:15377"/>
        <dbReference type="ChEBI" id="CHEBI:15378"/>
        <dbReference type="ChEBI" id="CHEBI:16810"/>
        <dbReference type="ChEBI" id="CHEBI:28938"/>
        <dbReference type="ChEBI" id="CHEBI:29985"/>
        <dbReference type="ChEBI" id="CHEBI:57783"/>
        <dbReference type="ChEBI" id="CHEBI:58349"/>
        <dbReference type="EC" id="1.4.1.3"/>
    </reaction>
</comment>
<feature type="domain" description="Glutamate/phenylalanine/leucine/valine/L-tryptophan dehydrogenase C-terminal" evidence="7">
    <location>
        <begin position="263"/>
        <end position="552"/>
    </location>
</feature>
<evidence type="ECO:0000256" key="3">
    <source>
        <dbReference type="ARBA" id="ARBA00023002"/>
    </source>
</evidence>
<evidence type="ECO:0000256" key="4">
    <source>
        <dbReference type="ARBA" id="ARBA00047867"/>
    </source>
</evidence>
<dbReference type="PRINTS" id="PR00082">
    <property type="entry name" value="GLFDHDRGNASE"/>
</dbReference>
<dbReference type="Pfam" id="PF00208">
    <property type="entry name" value="ELFV_dehydrog"/>
    <property type="match status" value="1"/>
</dbReference>
<dbReference type="InterPro" id="IPR006096">
    <property type="entry name" value="Glu/Leu/Phe/Val/Trp_DH_C"/>
</dbReference>
<dbReference type="Proteomes" id="UP001307889">
    <property type="component" value="Chromosome 8"/>
</dbReference>
<accession>A0ABN7B053</accession>
<organism evidence="8 9">
    <name type="scientific">Nesidiocoris tenuis</name>
    <dbReference type="NCBI Taxonomy" id="355587"/>
    <lineage>
        <taxon>Eukaryota</taxon>
        <taxon>Metazoa</taxon>
        <taxon>Ecdysozoa</taxon>
        <taxon>Arthropoda</taxon>
        <taxon>Hexapoda</taxon>
        <taxon>Insecta</taxon>
        <taxon>Pterygota</taxon>
        <taxon>Neoptera</taxon>
        <taxon>Paraneoptera</taxon>
        <taxon>Hemiptera</taxon>
        <taxon>Heteroptera</taxon>
        <taxon>Panheteroptera</taxon>
        <taxon>Cimicomorpha</taxon>
        <taxon>Miridae</taxon>
        <taxon>Dicyphina</taxon>
        <taxon>Nesidiocoris</taxon>
    </lineage>
</organism>
<dbReference type="SUPFAM" id="SSF53223">
    <property type="entry name" value="Aminoacid dehydrogenase-like, N-terminal domain"/>
    <property type="match status" value="1"/>
</dbReference>
<dbReference type="InterPro" id="IPR006097">
    <property type="entry name" value="Glu/Leu/Phe/Val/Trp_DH_dimer"/>
</dbReference>
<dbReference type="InterPro" id="IPR036291">
    <property type="entry name" value="NAD(P)-bd_dom_sf"/>
</dbReference>
<dbReference type="InterPro" id="IPR033922">
    <property type="entry name" value="NAD_bind_Glu_DH"/>
</dbReference>
<protein>
    <recommendedName>
        <fullName evidence="2">glutamate dehydrogenase [NAD(P)(+)]</fullName>
        <ecNumber evidence="2">1.4.1.3</ecNumber>
    </recommendedName>
</protein>
<evidence type="ECO:0000259" key="7">
    <source>
        <dbReference type="SMART" id="SM00839"/>
    </source>
</evidence>
<dbReference type="InterPro" id="IPR006095">
    <property type="entry name" value="Glu/Leu/Phe/Val/Trp_DH"/>
</dbReference>
<dbReference type="EMBL" id="AP028916">
    <property type="protein sequence ID" value="BES97796.1"/>
    <property type="molecule type" value="Genomic_DNA"/>
</dbReference>
<evidence type="ECO:0000313" key="8">
    <source>
        <dbReference type="EMBL" id="BES97796.1"/>
    </source>
</evidence>
<evidence type="ECO:0000256" key="6">
    <source>
        <dbReference type="RuleBase" id="RU004417"/>
    </source>
</evidence>
<dbReference type="SMART" id="SM00839">
    <property type="entry name" value="ELFV_dehydrog"/>
    <property type="match status" value="1"/>
</dbReference>
<comment type="similarity">
    <text evidence="1 6">Belongs to the Glu/Leu/Phe/Val dehydrogenases family.</text>
</comment>
<dbReference type="PROSITE" id="PS00074">
    <property type="entry name" value="GLFV_DEHYDROGENASE"/>
    <property type="match status" value="1"/>
</dbReference>
<dbReference type="CDD" id="cd01076">
    <property type="entry name" value="NAD_bind_1_Glu_DH"/>
    <property type="match status" value="1"/>
</dbReference>
<dbReference type="PANTHER" id="PTHR11606:SF7">
    <property type="entry name" value="GLUTAMATE DEHYDROGENASE"/>
    <property type="match status" value="1"/>
</dbReference>
<keyword evidence="3 6" id="KW-0560">Oxidoreductase</keyword>
<sequence length="556" mass="62056">MIGIPLVLFRTAESEVRSVFSRCSKRYFSVGVQLLNEKKCDFHHPIPDHLHNVGNDEDPPFYEMVGYNFHRAVGAIGENFEDETRKKWFRLDHKERCRRISTIVKMIDTCPAVVHLQFPVKMDDGNYEIIQGYRAHHCGHRVPYKGGIRFSTHINQNEVMALAALMSYKCACCDIPFGGAKGGVSIDPKAYSERELEKITRRYSYELIKKHVIGPAIDVPAPDVNTDPRVMAWVMDTYLRTTGVNDIDNVAIVTGKPIILGGILGREDATGQGVAYAAQTILEDEAFIQQIDGLKPGMTGKTVIIQGFGNVGASSAKYFCQLGAKIIGVQEYNVSYYDPNGLKVDEMIEYQTEHKTLKGYQGAKEFQPFHDLIFENCDILVPAAVEKIIKKSNADRIKAKVIAEGANGPITPAADVLLLSKKILIIPDIYANAGGVTVSFFEWLKGINHVSWGRLQFGYEKENTKMLFESMNESLKDALGKAIDMQPSSSFARRLKEASERDIVSSSLNESVREIGNELIAAAKKYRLGTDLRTAAFVNAIMKIFKTIDESGLNYF</sequence>
<dbReference type="InterPro" id="IPR046346">
    <property type="entry name" value="Aminoacid_DH-like_N_sf"/>
</dbReference>
<comment type="catalytic activity">
    <reaction evidence="4">
        <text>L-glutamate + NAD(+) + H2O = 2-oxoglutarate + NH4(+) + NADH + H(+)</text>
        <dbReference type="Rhea" id="RHEA:15133"/>
        <dbReference type="ChEBI" id="CHEBI:15377"/>
        <dbReference type="ChEBI" id="CHEBI:15378"/>
        <dbReference type="ChEBI" id="CHEBI:16810"/>
        <dbReference type="ChEBI" id="CHEBI:28938"/>
        <dbReference type="ChEBI" id="CHEBI:29985"/>
        <dbReference type="ChEBI" id="CHEBI:57540"/>
        <dbReference type="ChEBI" id="CHEBI:57945"/>
        <dbReference type="EC" id="1.4.1.3"/>
    </reaction>
</comment>
<evidence type="ECO:0000256" key="5">
    <source>
        <dbReference type="ARBA" id="ARBA00048577"/>
    </source>
</evidence>